<evidence type="ECO:0000259" key="8">
    <source>
        <dbReference type="Pfam" id="PF03710"/>
    </source>
</evidence>
<keyword evidence="11" id="KW-1185">Reference proteome</keyword>
<sequence>MLAALGGHSSHLAHLAQAESQAILDFAQHGADHAFAEVLAPLQRLPVAATRSETVTRLRRSKRRGALIAAAADLQGRWSLAQVTGALSQLAEATIDHACAYLLREAAQRGDLRLPRAKLSDARGIAQDSGLAILGMGKLGGRELNYSSDIDLVILYDPHVAAYHAEAAGALYVRLARDLVRMMEERTADGYVFRTDLRLRPDPAATPLAVNILTAITYYESLGQNWERAAMIKARPVGGDRQLGQSFLDEIRPFVWRRHLDFATIADFQAIKTQIHAAHEVRGAHKTVQVAGHNVKLGRGGIREIEFTTQVLQLIWGGRDPGLRNQDTLGALASLAEASRLSAEAAAELSEAYVFLRDVEHRLQMVDDRQTHQLPEDEVGLARIASFMGFADLETFADELVRHLSLVEAQYAHLFEQSSESDEHAADDPSAQPLLFPPDGHDALTLARLSEMGFREPTRASTMMRDWQAGRVRAVRSSRARDLLRRQLPAILAALAAQREPDVALSRFDAILSDVSTGVQLLSLFQRNPALLRRVADILGAAPALADHLAHNPSALEGLLTESGPGSSTALLPALVGTARHFEEALEGARRLVTEGKFEIDSAALEAAIDVDAAGEARSDLADAAISALVPHVFDDFARRFGKVRHGSLGIIALGKLGGREMLPASDLDLVLIYDHPENVSESHGGPRSLPSSVYFAKLAQQVVAAFTSPGAEGKLYEVDMRLRPSGNKGPVATSLSSFKRYHAESAWTWERMALTRARPVFGTQQLRKRLSSSIRDALLMRVEARVLPDAVSMRARMLRDLPADGPWDLKARPGGLVEVEFVAQALQLAYAQKHPEVLAASTRMAIAALARHDLLTQQEASTLIEADRLYRTLTGLLRLTVGPWRRPELPPSVGTVLLRGTAGLTGTLHDLPMLRDFIEKKAADVRQIFEDRLGRLAEEPR</sequence>
<evidence type="ECO:0000313" key="10">
    <source>
        <dbReference type="EMBL" id="MFC3125770.1"/>
    </source>
</evidence>
<feature type="domain" description="Glutamate-ammonia ligase adenylyltransferase repeated" evidence="8">
    <location>
        <begin position="533"/>
        <end position="770"/>
    </location>
</feature>
<dbReference type="Gene3D" id="1.20.120.330">
    <property type="entry name" value="Nucleotidyltransferases domain 2"/>
    <property type="match status" value="2"/>
</dbReference>
<gene>
    <name evidence="7" type="primary">glnE</name>
    <name evidence="10" type="ORF">ACFOD4_11900</name>
</gene>
<dbReference type="SUPFAM" id="SSF81593">
    <property type="entry name" value="Nucleotidyltransferase substrate binding subunit/domain"/>
    <property type="match status" value="2"/>
</dbReference>
<evidence type="ECO:0000256" key="5">
    <source>
        <dbReference type="ARBA" id="ARBA00022842"/>
    </source>
</evidence>
<keyword evidence="4 7" id="KW-0067">ATP-binding</keyword>
<evidence type="ECO:0000256" key="3">
    <source>
        <dbReference type="ARBA" id="ARBA00022741"/>
    </source>
</evidence>
<keyword evidence="5 7" id="KW-0460">Magnesium</keyword>
<dbReference type="EC" id="2.7.7.89" evidence="7"/>
<feature type="domain" description="PII-uridylyltransferase/Glutamine-synthetase adenylyltransferase" evidence="9">
    <location>
        <begin position="809"/>
        <end position="881"/>
    </location>
</feature>
<dbReference type="CDD" id="cd05401">
    <property type="entry name" value="NT_GlnE_GlnD_like"/>
    <property type="match status" value="2"/>
</dbReference>
<organism evidence="10 11">
    <name type="scientific">Teichococcus globiformis</name>
    <dbReference type="NCBI Taxonomy" id="2307229"/>
    <lineage>
        <taxon>Bacteria</taxon>
        <taxon>Pseudomonadati</taxon>
        <taxon>Pseudomonadota</taxon>
        <taxon>Alphaproteobacteria</taxon>
        <taxon>Acetobacterales</taxon>
        <taxon>Roseomonadaceae</taxon>
        <taxon>Roseomonas</taxon>
    </lineage>
</organism>
<protein>
    <recommendedName>
        <fullName evidence="7">Bifunctional glutamine synthetase adenylyltransferase/adenylyl-removing enzyme</fullName>
    </recommendedName>
    <alternativeName>
        <fullName evidence="7">ATP:glutamine synthetase adenylyltransferase</fullName>
    </alternativeName>
    <alternativeName>
        <fullName evidence="7">ATase</fullName>
    </alternativeName>
    <domain>
        <recommendedName>
            <fullName evidence="7">Glutamine synthetase adenylyl-L-tyrosine phosphorylase</fullName>
            <ecNumber evidence="7">2.7.7.89</ecNumber>
        </recommendedName>
        <alternativeName>
            <fullName evidence="7">Adenylyl removase</fullName>
            <shortName evidence="7">AR</shortName>
            <shortName evidence="7">AT-N</shortName>
        </alternativeName>
    </domain>
    <domain>
        <recommendedName>
            <fullName evidence="7">Glutamine synthetase adenylyl transferase</fullName>
            <ecNumber evidence="7">2.7.7.42</ecNumber>
        </recommendedName>
        <alternativeName>
            <fullName evidence="7">Adenylyl transferase</fullName>
            <shortName evidence="7">AT</shortName>
            <shortName evidence="7">AT-C</shortName>
        </alternativeName>
    </domain>
</protein>
<keyword evidence="6 7" id="KW-0511">Multifunctional enzyme</keyword>
<dbReference type="InterPro" id="IPR023057">
    <property type="entry name" value="GlnE"/>
</dbReference>
<name>A0ABV7G3N6_9PROT</name>
<feature type="domain" description="Glutamate-ammonia ligase adenylyltransferase repeated" evidence="8">
    <location>
        <begin position="6"/>
        <end position="249"/>
    </location>
</feature>
<keyword evidence="3 7" id="KW-0547">Nucleotide-binding</keyword>
<dbReference type="InterPro" id="IPR043519">
    <property type="entry name" value="NT_sf"/>
</dbReference>
<comment type="similarity">
    <text evidence="7">Belongs to the GlnE family.</text>
</comment>
<evidence type="ECO:0000256" key="7">
    <source>
        <dbReference type="HAMAP-Rule" id="MF_00802"/>
    </source>
</evidence>
<keyword evidence="1 7" id="KW-0808">Transferase</keyword>
<dbReference type="NCBIfam" id="NF008292">
    <property type="entry name" value="PRK11072.1"/>
    <property type="match status" value="1"/>
</dbReference>
<comment type="caution">
    <text evidence="10">The sequence shown here is derived from an EMBL/GenBank/DDBJ whole genome shotgun (WGS) entry which is preliminary data.</text>
</comment>
<evidence type="ECO:0000256" key="2">
    <source>
        <dbReference type="ARBA" id="ARBA00022695"/>
    </source>
</evidence>
<dbReference type="Gene3D" id="1.20.120.1510">
    <property type="match status" value="1"/>
</dbReference>
<dbReference type="SUPFAM" id="SSF81301">
    <property type="entry name" value="Nucleotidyltransferase"/>
    <property type="match status" value="2"/>
</dbReference>
<dbReference type="RefSeq" id="WP_379596674.1">
    <property type="nucleotide sequence ID" value="NZ_JBHRTN010000010.1"/>
</dbReference>
<reference evidence="11" key="1">
    <citation type="journal article" date="2019" name="Int. J. Syst. Evol. Microbiol.">
        <title>The Global Catalogue of Microorganisms (GCM) 10K type strain sequencing project: providing services to taxonomists for standard genome sequencing and annotation.</title>
        <authorList>
            <consortium name="The Broad Institute Genomics Platform"/>
            <consortium name="The Broad Institute Genome Sequencing Center for Infectious Disease"/>
            <person name="Wu L."/>
            <person name="Ma J."/>
        </authorList>
    </citation>
    <scope>NUCLEOTIDE SEQUENCE [LARGE SCALE GENOMIC DNA]</scope>
    <source>
        <strain evidence="11">KCTC 52094</strain>
    </source>
</reference>
<evidence type="ECO:0000256" key="6">
    <source>
        <dbReference type="ARBA" id="ARBA00023268"/>
    </source>
</evidence>
<feature type="region of interest" description="Adenylyl transferase" evidence="7">
    <location>
        <begin position="425"/>
        <end position="942"/>
    </location>
</feature>
<feature type="domain" description="PII-uridylyltransferase/Glutamine-synthetase adenylyltransferase" evidence="9">
    <location>
        <begin position="270"/>
        <end position="415"/>
    </location>
</feature>
<comment type="function">
    <text evidence="7">Involved in the regulation of glutamine synthetase GlnA, a key enzyme in the process to assimilate ammonia. When cellular nitrogen levels are high, the C-terminal adenylyl transferase (AT) inactivates GlnA by covalent transfer of an adenylyl group from ATP to specific tyrosine residue of GlnA, thus reducing its activity. Conversely, when nitrogen levels are low, the N-terminal adenylyl removase (AR) activates GlnA by removing the adenylyl group by phosphorolysis, increasing its activity. The regulatory region of GlnE binds the signal transduction protein PII (GlnB) which indicates the nitrogen status of the cell.</text>
</comment>
<dbReference type="PANTHER" id="PTHR30621">
    <property type="entry name" value="GLUTAMINE SYNTHETASE ADENYLYLTRANSFERASE"/>
    <property type="match status" value="1"/>
</dbReference>
<dbReference type="EMBL" id="JBHRTN010000010">
    <property type="protein sequence ID" value="MFC3125770.1"/>
    <property type="molecule type" value="Genomic_DNA"/>
</dbReference>
<evidence type="ECO:0000256" key="1">
    <source>
        <dbReference type="ARBA" id="ARBA00022679"/>
    </source>
</evidence>
<comment type="catalytic activity">
    <reaction evidence="7">
        <text>[glutamine synthetase]-L-tyrosine + ATP = [glutamine synthetase]-O(4)-(5'-adenylyl)-L-tyrosine + diphosphate</text>
        <dbReference type="Rhea" id="RHEA:18589"/>
        <dbReference type="Rhea" id="RHEA-COMP:10660"/>
        <dbReference type="Rhea" id="RHEA-COMP:10661"/>
        <dbReference type="ChEBI" id="CHEBI:30616"/>
        <dbReference type="ChEBI" id="CHEBI:33019"/>
        <dbReference type="ChEBI" id="CHEBI:46858"/>
        <dbReference type="ChEBI" id="CHEBI:83624"/>
        <dbReference type="EC" id="2.7.7.42"/>
    </reaction>
</comment>
<evidence type="ECO:0000259" key="9">
    <source>
        <dbReference type="Pfam" id="PF08335"/>
    </source>
</evidence>
<proteinExistence type="inferred from homology"/>
<comment type="catalytic activity">
    <reaction evidence="7">
        <text>[glutamine synthetase]-O(4)-(5'-adenylyl)-L-tyrosine + phosphate = [glutamine synthetase]-L-tyrosine + ADP</text>
        <dbReference type="Rhea" id="RHEA:43716"/>
        <dbReference type="Rhea" id="RHEA-COMP:10660"/>
        <dbReference type="Rhea" id="RHEA-COMP:10661"/>
        <dbReference type="ChEBI" id="CHEBI:43474"/>
        <dbReference type="ChEBI" id="CHEBI:46858"/>
        <dbReference type="ChEBI" id="CHEBI:83624"/>
        <dbReference type="ChEBI" id="CHEBI:456216"/>
        <dbReference type="EC" id="2.7.7.89"/>
    </reaction>
</comment>
<keyword evidence="2 7" id="KW-0548">Nucleotidyltransferase</keyword>
<evidence type="ECO:0000256" key="4">
    <source>
        <dbReference type="ARBA" id="ARBA00022840"/>
    </source>
</evidence>
<dbReference type="NCBIfam" id="NF010706">
    <property type="entry name" value="PRK14108.1"/>
    <property type="match status" value="1"/>
</dbReference>
<dbReference type="PANTHER" id="PTHR30621:SF0">
    <property type="entry name" value="BIFUNCTIONAL GLUTAMINE SYNTHETASE ADENYLYLTRANSFERASE_ADENYLYL-REMOVING ENZYME"/>
    <property type="match status" value="1"/>
</dbReference>
<dbReference type="InterPro" id="IPR005190">
    <property type="entry name" value="GlnE_rpt_dom"/>
</dbReference>
<evidence type="ECO:0000313" key="11">
    <source>
        <dbReference type="Proteomes" id="UP001595593"/>
    </source>
</evidence>
<dbReference type="HAMAP" id="MF_00802">
    <property type="entry name" value="GlnE"/>
    <property type="match status" value="1"/>
</dbReference>
<dbReference type="Gene3D" id="3.30.460.10">
    <property type="entry name" value="Beta Polymerase, domain 2"/>
    <property type="match status" value="2"/>
</dbReference>
<feature type="region of interest" description="Adenylyl removase" evidence="7">
    <location>
        <begin position="1"/>
        <end position="419"/>
    </location>
</feature>
<dbReference type="InterPro" id="IPR013546">
    <property type="entry name" value="PII_UdlTrfase/GS_AdlTrfase"/>
</dbReference>
<dbReference type="Pfam" id="PF08335">
    <property type="entry name" value="GlnD_UR_UTase"/>
    <property type="match status" value="2"/>
</dbReference>
<dbReference type="Pfam" id="PF03710">
    <property type="entry name" value="GlnE"/>
    <property type="match status" value="2"/>
</dbReference>
<dbReference type="Proteomes" id="UP001595593">
    <property type="component" value="Unassembled WGS sequence"/>
</dbReference>
<comment type="cofactor">
    <cofactor evidence="7">
        <name>Mg(2+)</name>
        <dbReference type="ChEBI" id="CHEBI:18420"/>
    </cofactor>
</comment>
<dbReference type="GO" id="GO:0047388">
    <property type="term" value="F:[glutamine synthetase]-adenylyl-L-tyrosine phosphorylase activity"/>
    <property type="evidence" value="ECO:0007669"/>
    <property type="project" value="UniProtKB-EC"/>
</dbReference>
<dbReference type="EC" id="2.7.7.42" evidence="7"/>
<accession>A0ABV7G3N6</accession>